<reference evidence="2" key="3">
    <citation type="journal article" date="2010" name="Genome Res.">
        <title>Population genomic sequencing of Coccidioides fungi reveals recent hybridization and transposon control.</title>
        <authorList>
            <person name="Neafsey D.E."/>
            <person name="Barker B.M."/>
            <person name="Sharpton T.J."/>
            <person name="Stajich J.E."/>
            <person name="Park D.J."/>
            <person name="Whiston E."/>
            <person name="Hung C.-Y."/>
            <person name="McMahan C."/>
            <person name="White J."/>
            <person name="Sykes S."/>
            <person name="Heiman D."/>
            <person name="Young S."/>
            <person name="Zeng Q."/>
            <person name="Abouelleil A."/>
            <person name="Aftuck L."/>
            <person name="Bessette D."/>
            <person name="Brown A."/>
            <person name="FitzGerald M."/>
            <person name="Lui A."/>
            <person name="Macdonald J.P."/>
            <person name="Priest M."/>
            <person name="Orbach M.J."/>
            <person name="Galgiani J.N."/>
            <person name="Kirkland T.N."/>
            <person name="Cole G.T."/>
            <person name="Birren B.W."/>
            <person name="Henn M.R."/>
            <person name="Taylor J.W."/>
            <person name="Rounsley S.D."/>
        </authorList>
    </citation>
    <scope>NUCLEOTIDE SEQUENCE [LARGE SCALE GENOMIC DNA]</scope>
    <source>
        <strain evidence="2">RMSCC 3488</strain>
    </source>
</reference>
<name>A0A0J6I9Y8_COCPO</name>
<organism evidence="1 2">
    <name type="scientific">Coccidioides posadasii RMSCC 3488</name>
    <dbReference type="NCBI Taxonomy" id="454284"/>
    <lineage>
        <taxon>Eukaryota</taxon>
        <taxon>Fungi</taxon>
        <taxon>Dikarya</taxon>
        <taxon>Ascomycota</taxon>
        <taxon>Pezizomycotina</taxon>
        <taxon>Eurotiomycetes</taxon>
        <taxon>Eurotiomycetidae</taxon>
        <taxon>Onygenales</taxon>
        <taxon>Onygenaceae</taxon>
        <taxon>Coccidioides</taxon>
    </lineage>
</organism>
<sequence length="118" mass="13285">MQGWNVVLTEHRLDTTWQVLQHTDQQLLPTYGTAQRLAVLYVMKLQLHYLLTDEYIPGTPSFLHASQAITKGSSATLPTSNITPGFREYLLVWPDSYDKFVYAGSSRALVRGELQAAS</sequence>
<evidence type="ECO:0000313" key="2">
    <source>
        <dbReference type="Proteomes" id="UP000054567"/>
    </source>
</evidence>
<reference evidence="2" key="2">
    <citation type="journal article" date="2009" name="Genome Res.">
        <title>Comparative genomic analyses of the human fungal pathogens Coccidioides and their relatives.</title>
        <authorList>
            <person name="Sharpton T.J."/>
            <person name="Stajich J.E."/>
            <person name="Rounsley S.D."/>
            <person name="Gardner M.J."/>
            <person name="Wortman J.R."/>
            <person name="Jordar V.S."/>
            <person name="Maiti R."/>
            <person name="Kodira C.D."/>
            <person name="Neafsey D.E."/>
            <person name="Zeng Q."/>
            <person name="Hung C.-Y."/>
            <person name="McMahan C."/>
            <person name="Muszewska A."/>
            <person name="Grynberg M."/>
            <person name="Mandel M.A."/>
            <person name="Kellner E.M."/>
            <person name="Barker B.M."/>
            <person name="Galgiani J.N."/>
            <person name="Orbach M.J."/>
            <person name="Kirkland T.N."/>
            <person name="Cole G.T."/>
            <person name="Henn M.R."/>
            <person name="Birren B.W."/>
            <person name="Taylor J.W."/>
        </authorList>
    </citation>
    <scope>NUCLEOTIDE SEQUENCE [LARGE SCALE GENOMIC DNA]</scope>
    <source>
        <strain evidence="2">RMSCC 3488</strain>
    </source>
</reference>
<dbReference type="OrthoDB" id="5086080at2759"/>
<protein>
    <submittedName>
        <fullName evidence="1">Uncharacterized protein</fullName>
    </submittedName>
</protein>
<gene>
    <name evidence="1" type="ORF">CPAG_04734</name>
</gene>
<dbReference type="VEuPathDB" id="FungiDB:CPAG_04734"/>
<proteinExistence type="predicted"/>
<accession>A0A0J6I9Y8</accession>
<reference evidence="1 2" key="1">
    <citation type="submission" date="2007-06" db="EMBL/GenBank/DDBJ databases">
        <title>The Genome Sequence of Coccidioides posadasii RMSCC_3488.</title>
        <authorList>
            <consortium name="Coccidioides Genome Resources Consortium"/>
            <consortium name="The Broad Institute Genome Sequencing Platform"/>
            <person name="Henn M.R."/>
            <person name="Sykes S."/>
            <person name="Young S."/>
            <person name="Jaffe D."/>
            <person name="Berlin A."/>
            <person name="Alvarez P."/>
            <person name="Butler J."/>
            <person name="Gnerre S."/>
            <person name="Grabherr M."/>
            <person name="Mauceli E."/>
            <person name="Brockman W."/>
            <person name="Kodira C."/>
            <person name="Alvarado L."/>
            <person name="Zeng Q."/>
            <person name="Crawford M."/>
            <person name="Antoine C."/>
            <person name="Devon K."/>
            <person name="Galgiani J."/>
            <person name="Orsborn K."/>
            <person name="Lewis M.L."/>
            <person name="Nusbaum C."/>
            <person name="Galagan J."/>
            <person name="Birren B."/>
        </authorList>
    </citation>
    <scope>NUCLEOTIDE SEQUENCE [LARGE SCALE GENOMIC DNA]</scope>
    <source>
        <strain evidence="1 2">RMSCC 3488</strain>
    </source>
</reference>
<evidence type="ECO:0000313" key="1">
    <source>
        <dbReference type="EMBL" id="KMM68407.1"/>
    </source>
</evidence>
<dbReference type="Proteomes" id="UP000054567">
    <property type="component" value="Unassembled WGS sequence"/>
</dbReference>
<dbReference type="EMBL" id="DS268110">
    <property type="protein sequence ID" value="KMM68407.1"/>
    <property type="molecule type" value="Genomic_DNA"/>
</dbReference>
<dbReference type="AlphaFoldDB" id="A0A0J6I9Y8"/>